<keyword evidence="2" id="KW-0812">Transmembrane</keyword>
<protein>
    <submittedName>
        <fullName evidence="4">DUF4349 domain-containing protein</fullName>
    </submittedName>
</protein>
<dbReference type="Proteomes" id="UP000282297">
    <property type="component" value="Chromosome"/>
</dbReference>
<reference evidence="5" key="1">
    <citation type="submission" date="2018-11" db="EMBL/GenBank/DDBJ databases">
        <title>Proposal to divide the Flavobacteriaceae and reorganize its genera based on Amino Acid Identity values calculated from whole genome sequences.</title>
        <authorList>
            <person name="Nicholson A.C."/>
            <person name="Gulvik C.A."/>
            <person name="Whitney A.M."/>
            <person name="Humrighouse B.W."/>
            <person name="Bell M."/>
            <person name="Holmes B."/>
            <person name="Steigerwalt A.B."/>
            <person name="Villarma A."/>
            <person name="Sheth M."/>
            <person name="Batra D."/>
            <person name="Pryor J."/>
            <person name="Bernardet J.-F."/>
            <person name="Hugo C."/>
            <person name="Kampfer P."/>
            <person name="Newman J.D."/>
            <person name="McQuiston J.R."/>
        </authorList>
    </citation>
    <scope>NUCLEOTIDE SEQUENCE [LARGE SCALE GENOMIC DNA]</scope>
    <source>
        <strain evidence="5">H4753</strain>
    </source>
</reference>
<proteinExistence type="predicted"/>
<evidence type="ECO:0000256" key="1">
    <source>
        <dbReference type="SAM" id="Coils"/>
    </source>
</evidence>
<evidence type="ECO:0000313" key="5">
    <source>
        <dbReference type="Proteomes" id="UP000282297"/>
    </source>
</evidence>
<feature type="transmembrane region" description="Helical" evidence="2">
    <location>
        <begin position="263"/>
        <end position="284"/>
    </location>
</feature>
<sequence>MKPIHLKLTASAIFLTAVFSCQKGEAENAVQTSTADYAVVSDSVSMAAHQQVADRKFVKTADINMEVKDVYDATIFIEKQLKELGGFVTVSRLNSNVISEDTFESSDSEATLVKKYQTENRMQACVPSEKLGDFLTRINDKKMFLNSRTILAEDVTNNAKIAQLEKQKLEKTAEVIGKMKNSGDKADRTENNLEQHNQQQIADITLADDLNYSTVDIYIKEPKIRVAEILVTNTKNIDNKYKFNFFYDAKNAFVEGFYIIQRLLVGLITIWPLMLILGFMVYFLRRKKVVFQKPENE</sequence>
<keyword evidence="2" id="KW-0472">Membrane</keyword>
<gene>
    <name evidence="4" type="ORF">EIH08_01115</name>
</gene>
<accession>A0A3G8WUT7</accession>
<dbReference type="Pfam" id="PF14257">
    <property type="entry name" value="DUF4349"/>
    <property type="match status" value="1"/>
</dbReference>
<feature type="domain" description="DUF4349" evidence="3">
    <location>
        <begin position="55"/>
        <end position="285"/>
    </location>
</feature>
<evidence type="ECO:0000313" key="4">
    <source>
        <dbReference type="EMBL" id="AZI19506.1"/>
    </source>
</evidence>
<dbReference type="InterPro" id="IPR025645">
    <property type="entry name" value="DUF4349"/>
</dbReference>
<dbReference type="AlphaFoldDB" id="A0A3G8WUT7"/>
<organism evidence="4 5">
    <name type="scientific">Chryseobacterium taklimakanense</name>
    <dbReference type="NCBI Taxonomy" id="536441"/>
    <lineage>
        <taxon>Bacteria</taxon>
        <taxon>Pseudomonadati</taxon>
        <taxon>Bacteroidota</taxon>
        <taxon>Flavobacteriia</taxon>
        <taxon>Flavobacteriales</taxon>
        <taxon>Weeksellaceae</taxon>
        <taxon>Chryseobacterium group</taxon>
        <taxon>Chryseobacterium</taxon>
    </lineage>
</organism>
<dbReference type="RefSeq" id="WP_124783782.1">
    <property type="nucleotide sequence ID" value="NZ_CP034171.1"/>
</dbReference>
<dbReference type="PROSITE" id="PS51257">
    <property type="entry name" value="PROKAR_LIPOPROTEIN"/>
    <property type="match status" value="1"/>
</dbReference>
<name>A0A3G8WUT7_9FLAO</name>
<keyword evidence="1" id="KW-0175">Coiled coil</keyword>
<dbReference type="EMBL" id="CP034171">
    <property type="protein sequence ID" value="AZI19506.1"/>
    <property type="molecule type" value="Genomic_DNA"/>
</dbReference>
<keyword evidence="2" id="KW-1133">Transmembrane helix</keyword>
<evidence type="ECO:0000259" key="3">
    <source>
        <dbReference type="Pfam" id="PF14257"/>
    </source>
</evidence>
<feature type="coiled-coil region" evidence="1">
    <location>
        <begin position="152"/>
        <end position="199"/>
    </location>
</feature>
<evidence type="ECO:0000256" key="2">
    <source>
        <dbReference type="SAM" id="Phobius"/>
    </source>
</evidence>